<accession>A0A6L3YFA1</accession>
<dbReference type="Proteomes" id="UP000481643">
    <property type="component" value="Unassembled WGS sequence"/>
</dbReference>
<gene>
    <name evidence="1" type="ORF">F9L08_19850</name>
</gene>
<comment type="caution">
    <text evidence="1">The sequence shown here is derived from an EMBL/GenBank/DDBJ whole genome shotgun (WGS) entry which is preliminary data.</text>
</comment>
<evidence type="ECO:0000313" key="2">
    <source>
        <dbReference type="Proteomes" id="UP000481643"/>
    </source>
</evidence>
<name>A0A6L3YFA1_9HYPH</name>
<dbReference type="AlphaFoldDB" id="A0A6L3YFA1"/>
<sequence length="66" mass="7215">MSDIEQNAAAFRAKLAEIADSEGLDAALDAAAFSLAHYSEYTSRGMMRQRGLILHVREKRSGDDGE</sequence>
<evidence type="ECO:0000313" key="1">
    <source>
        <dbReference type="EMBL" id="KAB2681154.1"/>
    </source>
</evidence>
<dbReference type="RefSeq" id="WP_192800883.1">
    <property type="nucleotide sequence ID" value="NZ_WBVX01000024.1"/>
</dbReference>
<proteinExistence type="predicted"/>
<reference evidence="1 2" key="1">
    <citation type="submission" date="2019-09" db="EMBL/GenBank/DDBJ databases">
        <title>Taxonomic organization of the family Brucellaceae based on a phylogenomic approach.</title>
        <authorList>
            <person name="Leclercq S."/>
            <person name="Cloeckaert A."/>
            <person name="Zygmunt M.S."/>
        </authorList>
    </citation>
    <scope>NUCLEOTIDE SEQUENCE [LARGE SCALE GENOMIC DNA]</scope>
    <source>
        <strain evidence="1 2">WS1830</strain>
    </source>
</reference>
<dbReference type="EMBL" id="WBVX01000024">
    <property type="protein sequence ID" value="KAB2681154.1"/>
    <property type="molecule type" value="Genomic_DNA"/>
</dbReference>
<organism evidence="1 2">
    <name type="scientific">Brucella tritici</name>
    <dbReference type="NCBI Taxonomy" id="94626"/>
    <lineage>
        <taxon>Bacteria</taxon>
        <taxon>Pseudomonadati</taxon>
        <taxon>Pseudomonadota</taxon>
        <taxon>Alphaproteobacteria</taxon>
        <taxon>Hyphomicrobiales</taxon>
        <taxon>Brucellaceae</taxon>
        <taxon>Brucella/Ochrobactrum group</taxon>
        <taxon>Brucella</taxon>
    </lineage>
</organism>
<protein>
    <submittedName>
        <fullName evidence="1">Uncharacterized protein</fullName>
    </submittedName>
</protein>